<dbReference type="OrthoDB" id="9802264at2"/>
<dbReference type="GO" id="GO:0005524">
    <property type="term" value="F:ATP binding"/>
    <property type="evidence" value="ECO:0007669"/>
    <property type="project" value="UniProtKB-KW"/>
</dbReference>
<dbReference type="SUPFAM" id="SSF52540">
    <property type="entry name" value="P-loop containing nucleoside triphosphate hydrolases"/>
    <property type="match status" value="1"/>
</dbReference>
<feature type="domain" description="ABC transporter" evidence="4">
    <location>
        <begin position="6"/>
        <end position="242"/>
    </location>
</feature>
<dbReference type="AlphaFoldDB" id="Q6AKV9"/>
<dbReference type="EMBL" id="CR522870">
    <property type="protein sequence ID" value="CAG37016.1"/>
    <property type="molecule type" value="Genomic_DNA"/>
</dbReference>
<evidence type="ECO:0000256" key="2">
    <source>
        <dbReference type="ARBA" id="ARBA00022741"/>
    </source>
</evidence>
<keyword evidence="1" id="KW-0813">Transport</keyword>
<keyword evidence="3 5" id="KW-0067">ATP-binding</keyword>
<name>Q6AKV9_DESPS</name>
<evidence type="ECO:0000313" key="6">
    <source>
        <dbReference type="Proteomes" id="UP000000602"/>
    </source>
</evidence>
<dbReference type="Gene3D" id="3.40.50.300">
    <property type="entry name" value="P-loop containing nucleotide triphosphate hydrolases"/>
    <property type="match status" value="1"/>
</dbReference>
<dbReference type="HOGENOM" id="CLU_000604_1_22_7"/>
<evidence type="ECO:0000256" key="3">
    <source>
        <dbReference type="ARBA" id="ARBA00022840"/>
    </source>
</evidence>
<dbReference type="STRING" id="177439.DP2287"/>
<dbReference type="Pfam" id="PF00005">
    <property type="entry name" value="ABC_tran"/>
    <property type="match status" value="1"/>
</dbReference>
<dbReference type="KEGG" id="dps:DP2287"/>
<accession>Q6AKV9</accession>
<evidence type="ECO:0000256" key="1">
    <source>
        <dbReference type="ARBA" id="ARBA00022448"/>
    </source>
</evidence>
<dbReference type="PANTHER" id="PTHR43023">
    <property type="entry name" value="PROTEIN TRIGALACTOSYLDIACYLGLYCEROL 3, CHLOROPLASTIC"/>
    <property type="match status" value="1"/>
</dbReference>
<dbReference type="InterPro" id="IPR003439">
    <property type="entry name" value="ABC_transporter-like_ATP-bd"/>
</dbReference>
<evidence type="ECO:0000259" key="4">
    <source>
        <dbReference type="PROSITE" id="PS50893"/>
    </source>
</evidence>
<sequence length="247" mass="27724">MAEPLIEFIDVEKSFGDNHVLRGVSLSIYRGEITVIIGKSGCGKSVLLKHIIGLMQQDSGLIKFEGKCTDDMTRSEQRTFRKKFSYMFQDNALFDSLTIFQNIALPLSEKGLFSKESIAGKVNEIMTTLEIEQTASSYPAELSGGMKKRVALARALITKPEIILFDEPTTGLDPVRKNKVHQMIRDYKDVFGFTGVVVSHEIPDIFEISQRIVMIDQGKTVIEGTLDELVQFDSDLVKSFIQGHKLR</sequence>
<dbReference type="InterPro" id="IPR027417">
    <property type="entry name" value="P-loop_NTPase"/>
</dbReference>
<dbReference type="CDD" id="cd03261">
    <property type="entry name" value="ABC_Org_Solvent_Resistant"/>
    <property type="match status" value="1"/>
</dbReference>
<dbReference type="GO" id="GO:0016887">
    <property type="term" value="F:ATP hydrolysis activity"/>
    <property type="evidence" value="ECO:0007669"/>
    <property type="project" value="InterPro"/>
</dbReference>
<dbReference type="Proteomes" id="UP000000602">
    <property type="component" value="Chromosome"/>
</dbReference>
<dbReference type="PROSITE" id="PS00211">
    <property type="entry name" value="ABC_TRANSPORTER_1"/>
    <property type="match status" value="1"/>
</dbReference>
<dbReference type="PANTHER" id="PTHR43023:SF6">
    <property type="entry name" value="INTERMEMBRANE PHOSPHOLIPID TRANSPORT SYSTEM ATP-BINDING PROTEIN MLAF"/>
    <property type="match status" value="1"/>
</dbReference>
<reference evidence="6" key="1">
    <citation type="journal article" date="2004" name="Environ. Microbiol.">
        <title>The genome of Desulfotalea psychrophila, a sulfate-reducing bacterium from permanently cold Arctic sediments.</title>
        <authorList>
            <person name="Rabus R."/>
            <person name="Ruepp A."/>
            <person name="Frickey T."/>
            <person name="Rattei T."/>
            <person name="Fartmann B."/>
            <person name="Stark M."/>
            <person name="Bauer M."/>
            <person name="Zibat A."/>
            <person name="Lombardot T."/>
            <person name="Becker I."/>
            <person name="Amann J."/>
            <person name="Gellner K."/>
            <person name="Teeling H."/>
            <person name="Leuschner W.D."/>
            <person name="Gloeckner F.-O."/>
            <person name="Lupas A.N."/>
            <person name="Amann R."/>
            <person name="Klenk H.-P."/>
        </authorList>
    </citation>
    <scope>NUCLEOTIDE SEQUENCE [LARGE SCALE GENOMIC DNA]</scope>
    <source>
        <strain evidence="6">DSM 12343 / LSv54</strain>
    </source>
</reference>
<keyword evidence="2" id="KW-0547">Nucleotide-binding</keyword>
<dbReference type="eggNOG" id="COG1127">
    <property type="taxonomic scope" value="Bacteria"/>
</dbReference>
<proteinExistence type="predicted"/>
<evidence type="ECO:0000313" key="5">
    <source>
        <dbReference type="EMBL" id="CAG37016.1"/>
    </source>
</evidence>
<dbReference type="InterPro" id="IPR017871">
    <property type="entry name" value="ABC_transporter-like_CS"/>
</dbReference>
<dbReference type="SMART" id="SM00382">
    <property type="entry name" value="AAA"/>
    <property type="match status" value="1"/>
</dbReference>
<keyword evidence="6" id="KW-1185">Reference proteome</keyword>
<dbReference type="PROSITE" id="PS50893">
    <property type="entry name" value="ABC_TRANSPORTER_2"/>
    <property type="match status" value="1"/>
</dbReference>
<gene>
    <name evidence="5" type="ordered locus">DP2287</name>
</gene>
<organism evidence="5 6">
    <name type="scientific">Desulfotalea psychrophila (strain LSv54 / DSM 12343)</name>
    <dbReference type="NCBI Taxonomy" id="177439"/>
    <lineage>
        <taxon>Bacteria</taxon>
        <taxon>Pseudomonadati</taxon>
        <taxon>Thermodesulfobacteriota</taxon>
        <taxon>Desulfobulbia</taxon>
        <taxon>Desulfobulbales</taxon>
        <taxon>Desulfocapsaceae</taxon>
        <taxon>Desulfotalea</taxon>
    </lineage>
</organism>
<dbReference type="InterPro" id="IPR003593">
    <property type="entry name" value="AAA+_ATPase"/>
</dbReference>
<dbReference type="RefSeq" id="WP_011189528.1">
    <property type="nucleotide sequence ID" value="NC_006138.1"/>
</dbReference>
<protein>
    <submittedName>
        <fullName evidence="5">Related to ABC transporter, ATP-binding protein</fullName>
    </submittedName>
</protein>